<dbReference type="Proteomes" id="UP001217089">
    <property type="component" value="Unassembled WGS sequence"/>
</dbReference>
<evidence type="ECO:0000259" key="8">
    <source>
        <dbReference type="Pfam" id="PF01431"/>
    </source>
</evidence>
<evidence type="ECO:0000256" key="2">
    <source>
        <dbReference type="ARBA" id="ARBA00022670"/>
    </source>
</evidence>
<evidence type="ECO:0000313" key="10">
    <source>
        <dbReference type="EMBL" id="KAJ8299602.1"/>
    </source>
</evidence>
<dbReference type="InterPro" id="IPR024079">
    <property type="entry name" value="MetalloPept_cat_dom_sf"/>
</dbReference>
<evidence type="ECO:0008006" key="12">
    <source>
        <dbReference type="Google" id="ProtNLM"/>
    </source>
</evidence>
<proteinExistence type="predicted"/>
<keyword evidence="5" id="KW-0862">Zinc</keyword>
<organism evidence="10 11">
    <name type="scientific">Tegillarca granosa</name>
    <name type="common">Malaysian cockle</name>
    <name type="synonym">Anadara granosa</name>
    <dbReference type="NCBI Taxonomy" id="220873"/>
    <lineage>
        <taxon>Eukaryota</taxon>
        <taxon>Metazoa</taxon>
        <taxon>Spiralia</taxon>
        <taxon>Lophotrochozoa</taxon>
        <taxon>Mollusca</taxon>
        <taxon>Bivalvia</taxon>
        <taxon>Autobranchia</taxon>
        <taxon>Pteriomorphia</taxon>
        <taxon>Arcoida</taxon>
        <taxon>Arcoidea</taxon>
        <taxon>Arcidae</taxon>
        <taxon>Tegillarca</taxon>
    </lineage>
</organism>
<dbReference type="Pfam" id="PF05649">
    <property type="entry name" value="Peptidase_M13_N"/>
    <property type="match status" value="1"/>
</dbReference>
<protein>
    <recommendedName>
        <fullName evidence="12">Endothelin-converting enzyme 1</fullName>
    </recommendedName>
</protein>
<comment type="caution">
    <text evidence="10">The sequence shown here is derived from an EMBL/GenBank/DDBJ whole genome shotgun (WGS) entry which is preliminary data.</text>
</comment>
<dbReference type="Gene3D" id="1.10.1380.10">
    <property type="entry name" value="Neutral endopeptidase , domain2"/>
    <property type="match status" value="1"/>
</dbReference>
<dbReference type="PANTHER" id="PTHR11733:SF195">
    <property type="entry name" value="ENDOTHELIN-CONVERTING ENZYME-LIKE 1"/>
    <property type="match status" value="1"/>
</dbReference>
<keyword evidence="11" id="KW-1185">Reference proteome</keyword>
<gene>
    <name evidence="10" type="ORF">KUTeg_023662</name>
</gene>
<dbReference type="Gene3D" id="3.40.390.10">
    <property type="entry name" value="Collagenase (Catalytic Domain)"/>
    <property type="match status" value="1"/>
</dbReference>
<reference evidence="10 11" key="1">
    <citation type="submission" date="2022-12" db="EMBL/GenBank/DDBJ databases">
        <title>Chromosome-level genome of Tegillarca granosa.</title>
        <authorList>
            <person name="Kim J."/>
        </authorList>
    </citation>
    <scope>NUCLEOTIDE SEQUENCE [LARGE SCALE GENOMIC DNA]</scope>
    <source>
        <strain evidence="10">Teg-2019</strain>
        <tissue evidence="10">Adductor muscle</tissue>
    </source>
</reference>
<feature type="non-terminal residue" evidence="10">
    <location>
        <position position="705"/>
    </location>
</feature>
<name>A0ABQ9E2U1_TEGGR</name>
<dbReference type="EMBL" id="JARBDR010000921">
    <property type="protein sequence ID" value="KAJ8299602.1"/>
    <property type="molecule type" value="Genomic_DNA"/>
</dbReference>
<keyword evidence="3" id="KW-0479">Metal-binding</keyword>
<evidence type="ECO:0000256" key="3">
    <source>
        <dbReference type="ARBA" id="ARBA00022723"/>
    </source>
</evidence>
<evidence type="ECO:0000259" key="9">
    <source>
        <dbReference type="Pfam" id="PF05649"/>
    </source>
</evidence>
<keyword evidence="7" id="KW-1133">Transmembrane helix</keyword>
<feature type="transmembrane region" description="Helical" evidence="7">
    <location>
        <begin position="37"/>
        <end position="58"/>
    </location>
</feature>
<dbReference type="PRINTS" id="PR00786">
    <property type="entry name" value="NEPRILYSIN"/>
</dbReference>
<dbReference type="PANTHER" id="PTHR11733">
    <property type="entry name" value="ZINC METALLOPROTEASE FAMILY M13 NEPRILYSIN-RELATED"/>
    <property type="match status" value="1"/>
</dbReference>
<dbReference type="SUPFAM" id="SSF55486">
    <property type="entry name" value="Metalloproteases ('zincins'), catalytic domain"/>
    <property type="match status" value="1"/>
</dbReference>
<dbReference type="PROSITE" id="PS51885">
    <property type="entry name" value="NEPRILYSIN"/>
    <property type="match status" value="1"/>
</dbReference>
<keyword evidence="7" id="KW-0472">Membrane</keyword>
<evidence type="ECO:0000256" key="6">
    <source>
        <dbReference type="ARBA" id="ARBA00023049"/>
    </source>
</evidence>
<keyword evidence="2" id="KW-0645">Protease</keyword>
<keyword evidence="4" id="KW-0378">Hydrolase</keyword>
<keyword evidence="7" id="KW-0812">Transmembrane</keyword>
<keyword evidence="6" id="KW-0482">Metalloprotease</keyword>
<evidence type="ECO:0000256" key="5">
    <source>
        <dbReference type="ARBA" id="ARBA00022833"/>
    </source>
</evidence>
<dbReference type="InterPro" id="IPR000718">
    <property type="entry name" value="Peptidase_M13"/>
</dbReference>
<feature type="domain" description="Peptidase M13 C-terminal" evidence="8">
    <location>
        <begin position="557"/>
        <end position="705"/>
    </location>
</feature>
<dbReference type="InterPro" id="IPR018497">
    <property type="entry name" value="Peptidase_M13_C"/>
</dbReference>
<dbReference type="InterPro" id="IPR042089">
    <property type="entry name" value="Peptidase_M13_dom_2"/>
</dbReference>
<sequence length="705" mass="82079">MRSKQSTMSEPYADTNDKVPIVEDIKVKFRKFSCIELVLAIATFVAVVICIILATLTANKSGSTEFNSPYSSAQTGGSNVCVKAPCLKSAGHVLQLMNTSVDPCTNFYQYACGNFPRINPIDAEMTSRTVYSVMYYENREKLKKILESPVERNQKWSFEKKLKELFSSCTNRYYQERAKGYPFIKRVLPKIGGWYVLDTLNTETWDFNDALRKTHVDLWTKSAFFTTRVSTDWYGDRSKRVIVVDYTYRSMTMSYPFYINPETSKYRKDLKTYMRRVAKFLVRDSNVTTFNYTESPNTRIETFVNDAFYLESRIANISAETLPTTDAHAEDMRLTLVQLTEKVNNVIDFVEFFKYKFNTAGVNENTKVILMEHDFLPRVVNEIETLGENKTRILNNYLVWRLADRYLQDLSWEYVHANREFYVDLYGRPNFLGTWLYCVRKKNSSRVVEIATYIKDALINHTTNNTFFDAKTRATAKKKLSLTVSKMGYPDFMVDESQMDARYDSLNINKIDYFGNVLEVNQFERKDWNDRLNNPEDRSHWYLHTYDTNMGFVSFWNELIVPAGILQFPIYDYTLPHFMNFGSIGSLMGHFYVHAIDQWGSHYDAIGNWKNWWNNYTNVNYEKARKCIELHYTNKTMGPYTVPGKSEPVTVPVPAAYFSHDALAETSGVKIAYDAYMEWITKNGVEKTAPGLYKTNKQMFFLAYA</sequence>
<comment type="cofactor">
    <cofactor evidence="1">
        <name>Zn(2+)</name>
        <dbReference type="ChEBI" id="CHEBI:29105"/>
    </cofactor>
</comment>
<evidence type="ECO:0000256" key="1">
    <source>
        <dbReference type="ARBA" id="ARBA00001947"/>
    </source>
</evidence>
<dbReference type="Pfam" id="PF01431">
    <property type="entry name" value="Peptidase_M13"/>
    <property type="match status" value="1"/>
</dbReference>
<evidence type="ECO:0000256" key="7">
    <source>
        <dbReference type="SAM" id="Phobius"/>
    </source>
</evidence>
<feature type="domain" description="Peptidase M13 N-terminal" evidence="9">
    <location>
        <begin position="103"/>
        <end position="490"/>
    </location>
</feature>
<accession>A0ABQ9E2U1</accession>
<evidence type="ECO:0000313" key="11">
    <source>
        <dbReference type="Proteomes" id="UP001217089"/>
    </source>
</evidence>
<dbReference type="CDD" id="cd08662">
    <property type="entry name" value="M13"/>
    <property type="match status" value="1"/>
</dbReference>
<dbReference type="InterPro" id="IPR008753">
    <property type="entry name" value="Peptidase_M13_N"/>
</dbReference>
<evidence type="ECO:0000256" key="4">
    <source>
        <dbReference type="ARBA" id="ARBA00022801"/>
    </source>
</evidence>